<name>A0ABD2XTT9_9GENT</name>
<protein>
    <recommendedName>
        <fullName evidence="1">DUF7746 domain-containing protein</fullName>
    </recommendedName>
</protein>
<dbReference type="InterPro" id="IPR056648">
    <property type="entry name" value="DUF7746"/>
</dbReference>
<dbReference type="EMBL" id="JBJUIK010000017">
    <property type="protein sequence ID" value="KAL3497831.1"/>
    <property type="molecule type" value="Genomic_DNA"/>
</dbReference>
<dbReference type="Proteomes" id="UP001630127">
    <property type="component" value="Unassembled WGS sequence"/>
</dbReference>
<evidence type="ECO:0000313" key="3">
    <source>
        <dbReference type="Proteomes" id="UP001630127"/>
    </source>
</evidence>
<gene>
    <name evidence="2" type="ORF">ACH5RR_040563</name>
</gene>
<reference evidence="2 3" key="1">
    <citation type="submission" date="2024-11" db="EMBL/GenBank/DDBJ databases">
        <title>A near-complete genome assembly of Cinchona calisaya.</title>
        <authorList>
            <person name="Lian D.C."/>
            <person name="Zhao X.W."/>
            <person name="Wei L."/>
        </authorList>
    </citation>
    <scope>NUCLEOTIDE SEQUENCE [LARGE SCALE GENOMIC DNA]</scope>
    <source>
        <tissue evidence="2">Nenye</tissue>
    </source>
</reference>
<keyword evidence="3" id="KW-1185">Reference proteome</keyword>
<dbReference type="Pfam" id="PF24925">
    <property type="entry name" value="DUF7746"/>
    <property type="match status" value="1"/>
</dbReference>
<accession>A0ABD2XTT9</accession>
<sequence length="99" mass="11395">MQFEERHTISLSQYNGKGLCEWNLDGQTYHQMYNTIQEMGMCATAYKAKGNTDHQSANLLIAKFTSKKDGGMTIQLKMKKNYTNCNKKGYSDSNRINRK</sequence>
<dbReference type="AlphaFoldDB" id="A0ABD2XTT9"/>
<comment type="caution">
    <text evidence="2">The sequence shown here is derived from an EMBL/GenBank/DDBJ whole genome shotgun (WGS) entry which is preliminary data.</text>
</comment>
<organism evidence="2 3">
    <name type="scientific">Cinchona calisaya</name>
    <dbReference type="NCBI Taxonomy" id="153742"/>
    <lineage>
        <taxon>Eukaryota</taxon>
        <taxon>Viridiplantae</taxon>
        <taxon>Streptophyta</taxon>
        <taxon>Embryophyta</taxon>
        <taxon>Tracheophyta</taxon>
        <taxon>Spermatophyta</taxon>
        <taxon>Magnoliopsida</taxon>
        <taxon>eudicotyledons</taxon>
        <taxon>Gunneridae</taxon>
        <taxon>Pentapetalae</taxon>
        <taxon>asterids</taxon>
        <taxon>lamiids</taxon>
        <taxon>Gentianales</taxon>
        <taxon>Rubiaceae</taxon>
        <taxon>Cinchonoideae</taxon>
        <taxon>Cinchoneae</taxon>
        <taxon>Cinchona</taxon>
    </lineage>
</organism>
<evidence type="ECO:0000259" key="1">
    <source>
        <dbReference type="Pfam" id="PF24925"/>
    </source>
</evidence>
<evidence type="ECO:0000313" key="2">
    <source>
        <dbReference type="EMBL" id="KAL3497831.1"/>
    </source>
</evidence>
<feature type="domain" description="DUF7746" evidence="1">
    <location>
        <begin position="14"/>
        <end position="71"/>
    </location>
</feature>
<proteinExistence type="predicted"/>